<reference evidence="2 3" key="1">
    <citation type="submission" date="2015-02" db="EMBL/GenBank/DDBJ databases">
        <title>Nostoc linckia genome annotation.</title>
        <authorList>
            <person name="Zhou Z."/>
        </authorList>
    </citation>
    <scope>NUCLEOTIDE SEQUENCE [LARGE SCALE GENOMIC DNA]</scope>
    <source>
        <strain evidence="3">z8</strain>
    </source>
</reference>
<dbReference type="Gene3D" id="3.40.50.300">
    <property type="entry name" value="P-loop containing nucleotide triphosphate hydrolases"/>
    <property type="match status" value="1"/>
</dbReference>
<proteinExistence type="predicted"/>
<dbReference type="GeneID" id="57092483"/>
<comment type="caution">
    <text evidence="2">The sequence shown here is derived from an EMBL/GenBank/DDBJ whole genome shotgun (WGS) entry which is preliminary data.</text>
</comment>
<dbReference type="SUPFAM" id="SSF52540">
    <property type="entry name" value="P-loop containing nucleoside triphosphate hydrolases"/>
    <property type="match status" value="2"/>
</dbReference>
<dbReference type="AlphaFoldDB" id="A0A9Q5ZG90"/>
<organism evidence="2 3">
    <name type="scientific">Nostoc linckia z8</name>
    <dbReference type="NCBI Taxonomy" id="1628746"/>
    <lineage>
        <taxon>Bacteria</taxon>
        <taxon>Bacillati</taxon>
        <taxon>Cyanobacteriota</taxon>
        <taxon>Cyanophyceae</taxon>
        <taxon>Nostocales</taxon>
        <taxon>Nostocaceae</taxon>
        <taxon>Nostoc</taxon>
    </lineage>
</organism>
<accession>A0A9Q5ZG90</accession>
<dbReference type="InterPro" id="IPR001650">
    <property type="entry name" value="Helicase_C-like"/>
</dbReference>
<protein>
    <recommendedName>
        <fullName evidence="1">Helicase C-terminal domain-containing protein</fullName>
    </recommendedName>
</protein>
<dbReference type="Proteomes" id="UP000222310">
    <property type="component" value="Unassembled WGS sequence"/>
</dbReference>
<gene>
    <name evidence="2" type="ORF">VF08_02515</name>
</gene>
<dbReference type="Pfam" id="PF00271">
    <property type="entry name" value="Helicase_C"/>
    <property type="match status" value="1"/>
</dbReference>
<evidence type="ECO:0000313" key="2">
    <source>
        <dbReference type="EMBL" id="PHK06906.1"/>
    </source>
</evidence>
<feature type="domain" description="Helicase C-terminal" evidence="1">
    <location>
        <begin position="756"/>
        <end position="928"/>
    </location>
</feature>
<dbReference type="EMBL" id="LAHD01000004">
    <property type="protein sequence ID" value="PHK06906.1"/>
    <property type="molecule type" value="Genomic_DNA"/>
</dbReference>
<evidence type="ECO:0000313" key="3">
    <source>
        <dbReference type="Proteomes" id="UP000222310"/>
    </source>
</evidence>
<name>A0A9Q5ZG90_NOSLI</name>
<evidence type="ECO:0000259" key="1">
    <source>
        <dbReference type="PROSITE" id="PS51194"/>
    </source>
</evidence>
<dbReference type="InterPro" id="IPR027417">
    <property type="entry name" value="P-loop_NTPase"/>
</dbReference>
<dbReference type="PROSITE" id="PS51194">
    <property type="entry name" value="HELICASE_CTER"/>
    <property type="match status" value="1"/>
</dbReference>
<sequence length="1234" mass="141038">MADDLGINLGRVFEISFNIGILTYFQHSKFQHSYDDVYLKPLSSLYLHKIQQAITKNYINKSHKEIIGDWVKLFIQKGWTSGYSFIREYIEATGWRNKSKIEILYFQCDLYGDNSFGILDRDEIICYKEILESQGFENVDIIRYKDTGEFLKADTLLLTRYSGKYRILTVDLSTFTTSAIHSVTDLNNIQTLQDSLCTELNYVRSKSSFCGLGIDTGNSSDKDNKLNEIYSKELVQYFSAFKTKDKEAVKVIQACSYAWSFYKFLLASGKISSTDPVKFNCFGYSDRMVNGITLTKEKEDGQDSLEILKTCYEIYKDKSFKDINESRSKVLQVIKSNAARNFQDGRRFVTDILEAKKDILSHIHNTEVFEAEKHFFNTAGIVPESVKQSLQLTETKFRDAHAELIHRALADSRIAFLFLTGNPGIGKTTTVAEQILEQLNEGSLLIYISPRIQVNRDIIEKFREQPDLKLFDDNLICINTNKRIIDYAKGRYAVEYHSNKLHGNHSIGQVQFLDANTLKDNPFELSSELVRYADNLIQVERRNQVGVLASLCEAIHTCIINPDLPNNIVATASIQSLKETRYGNTLKHFSRIFSSAYNSSSKPPGIIKNRMKAIASRMKNIFIMIDEITGSQEGVAFLHGILEFIEEYDLLNPEYGFNIKVITADASLTIQDVVNSHLANNQVQGDKIFVRQVADSMGQCLSIEEFEFLSKPATLINANSYPADKLTINYEVFIQSLNSEKIADDNFKLDANVAEKIKSDILKLLKANDGQIIVYIQNKDSLKQLITNISKERPSFKLYQEYLEIHASLSDREEAEIQRYQNQEQIKVVFMTASASRGLSFPNTKYILVQIPGFQIEQNLMEIIQVIYRGRGGELDKGDKNLTFYLSDKAIYYPKKLDEDGNRLSADESEKLANLSLQEACLNVLNILIILKASIMTRIVGSGQIGRERYVIIPIGGKSISQAGETFIGSLATLLREIRKEFKKQPEDSLLRDIEHTLYELLSVQKTEIIPYSQKESFSENQEVSYFSIGFHVLSQMETSLDKLLNLPPIEQTYVRGSLLIVPLSEKLVKETNYIDLEKIIDPERNEDFIRKLGLLVKSGKYPKQITSAAYSLIDLARTLFSELERSQKLSQTSRSSERYYALPIQTFISFHAFEDYFENERIVSNLSFRDILAKYVYTLALAYNILPIDSNYQNIPYVVFNSAAMDKLRKSLFNENQIFQSKEMNILNLILSQ</sequence>
<dbReference type="RefSeq" id="WP_099066939.1">
    <property type="nucleotide sequence ID" value="NZ_LAHD01000004.1"/>
</dbReference>